<dbReference type="InterPro" id="IPR015421">
    <property type="entry name" value="PyrdxlP-dep_Trfase_major"/>
</dbReference>
<evidence type="ECO:0000256" key="2">
    <source>
        <dbReference type="ARBA" id="ARBA00009533"/>
    </source>
</evidence>
<dbReference type="InterPro" id="IPR015422">
    <property type="entry name" value="PyrdxlP-dep_Trfase_small"/>
</dbReference>
<keyword evidence="4 6" id="KW-0663">Pyridoxal phosphate</keyword>
<reference evidence="8" key="1">
    <citation type="submission" date="2023-03" db="EMBL/GenBank/DDBJ databases">
        <title>Mating type loci evolution in Malassezia.</title>
        <authorList>
            <person name="Coelho M.A."/>
        </authorList>
    </citation>
    <scope>NUCLEOTIDE SEQUENCE</scope>
    <source>
        <strain evidence="8">CBS 10434</strain>
    </source>
</reference>
<keyword evidence="9" id="KW-1185">Reference proteome</keyword>
<dbReference type="EMBL" id="CP119912">
    <property type="protein sequence ID" value="WFD20435.1"/>
    <property type="molecule type" value="Genomic_DNA"/>
</dbReference>
<dbReference type="PANTHER" id="PTHR11999">
    <property type="entry name" value="GROUP II PYRIDOXAL-5-PHOSPHATE DECARBOXYLASE"/>
    <property type="match status" value="1"/>
</dbReference>
<dbReference type="GO" id="GO:0006520">
    <property type="term" value="P:amino acid metabolic process"/>
    <property type="evidence" value="ECO:0007669"/>
    <property type="project" value="InterPro"/>
</dbReference>
<evidence type="ECO:0000256" key="1">
    <source>
        <dbReference type="ARBA" id="ARBA00001933"/>
    </source>
</evidence>
<dbReference type="Gene3D" id="3.90.1150.10">
    <property type="entry name" value="Aspartate Aminotransferase, domain 1"/>
    <property type="match status" value="1"/>
</dbReference>
<gene>
    <name evidence="8" type="ORF">MCAP1_002679</name>
</gene>
<evidence type="ECO:0000256" key="3">
    <source>
        <dbReference type="ARBA" id="ARBA00022793"/>
    </source>
</evidence>
<dbReference type="InterPro" id="IPR010977">
    <property type="entry name" value="Aromatic_deC"/>
</dbReference>
<sequence length="491" mass="53269">MDHDAFRAAAHATVDRICDYYATLEARPVTAQVERGYLAPRLPSEAPAQGEPWSAIMRDYDAHILPGITHWQHPMFFGFFPANATYEGILADMLACMTSNPAFNWNASPAVTELEFVVLDWVAKMLGLSSEFLSLDSSHNGGGIIFGSASEATLTLAIAARERAMSMACAPGEDAQAARTRLLPRLLMYCTEQTHSSAQKAARILGLSCHVLPVHRDDEYALRGATLRDAIARDTQAGYVPFYLVATYGTTNTCAIDCLAEIAEARGGAPHLWVHVDAAYGGAALSVPECRDTHLDAINAHADSFSTNLHKWGLVPFESSPTFVRDRTPLVHALTLTPAYLASKGGEDLVSDLRNMQISLGRRFRALKVWMVLRSYGVQGFQAHIRSHIAMAAAFAERIAAHPHIQVPVPPRWGLVVLRVTRPGLDAAQTDALNRAWEQQLLAHSADLLITPTVVPGIGVCIRWVVGAVSTRPTHIDRAVALLGACADALS</sequence>
<evidence type="ECO:0000256" key="7">
    <source>
        <dbReference type="RuleBase" id="RU000382"/>
    </source>
</evidence>
<dbReference type="GO" id="GO:0005737">
    <property type="term" value="C:cytoplasm"/>
    <property type="evidence" value="ECO:0007669"/>
    <property type="project" value="TreeGrafter"/>
</dbReference>
<dbReference type="InterPro" id="IPR015424">
    <property type="entry name" value="PyrdxlP-dep_Trfase"/>
</dbReference>
<protein>
    <recommendedName>
        <fullName evidence="10">Aromatic-L-amino-acid decarboxylase</fullName>
    </recommendedName>
</protein>
<dbReference type="PRINTS" id="PR00800">
    <property type="entry name" value="YHDCRBOXLASE"/>
</dbReference>
<accession>A0AAF0E9T4</accession>
<comment type="cofactor">
    <cofactor evidence="1 6 7">
        <name>pyridoxal 5'-phosphate</name>
        <dbReference type="ChEBI" id="CHEBI:597326"/>
    </cofactor>
</comment>
<dbReference type="Gene3D" id="1.20.1340.10">
    <property type="entry name" value="dopa decarboxylase, N-terminal domain"/>
    <property type="match status" value="1"/>
</dbReference>
<dbReference type="GO" id="GO:0030170">
    <property type="term" value="F:pyridoxal phosphate binding"/>
    <property type="evidence" value="ECO:0007669"/>
    <property type="project" value="InterPro"/>
</dbReference>
<evidence type="ECO:0000313" key="8">
    <source>
        <dbReference type="EMBL" id="WFD20435.1"/>
    </source>
</evidence>
<dbReference type="SUPFAM" id="SSF53383">
    <property type="entry name" value="PLP-dependent transferases"/>
    <property type="match status" value="1"/>
</dbReference>
<evidence type="ECO:0000256" key="4">
    <source>
        <dbReference type="ARBA" id="ARBA00022898"/>
    </source>
</evidence>
<feature type="modified residue" description="N6-(pyridoxal phosphate)lysine" evidence="6">
    <location>
        <position position="311"/>
    </location>
</feature>
<keyword evidence="5 7" id="KW-0456">Lyase</keyword>
<dbReference type="AlphaFoldDB" id="A0AAF0E9T4"/>
<keyword evidence="3" id="KW-0210">Decarboxylase</keyword>
<dbReference type="Gene3D" id="3.40.640.10">
    <property type="entry name" value="Type I PLP-dependent aspartate aminotransferase-like (Major domain)"/>
    <property type="match status" value="1"/>
</dbReference>
<dbReference type="GO" id="GO:0019752">
    <property type="term" value="P:carboxylic acid metabolic process"/>
    <property type="evidence" value="ECO:0007669"/>
    <property type="project" value="InterPro"/>
</dbReference>
<dbReference type="PANTHER" id="PTHR11999:SF70">
    <property type="entry name" value="MIP05841P"/>
    <property type="match status" value="1"/>
</dbReference>
<dbReference type="Pfam" id="PF00282">
    <property type="entry name" value="Pyridoxal_deC"/>
    <property type="match status" value="1"/>
</dbReference>
<name>A0AAF0E9T4_9BASI</name>
<dbReference type="GO" id="GO:0016831">
    <property type="term" value="F:carboxy-lyase activity"/>
    <property type="evidence" value="ECO:0007669"/>
    <property type="project" value="UniProtKB-KW"/>
</dbReference>
<evidence type="ECO:0008006" key="10">
    <source>
        <dbReference type="Google" id="ProtNLM"/>
    </source>
</evidence>
<proteinExistence type="inferred from homology"/>
<evidence type="ECO:0000256" key="6">
    <source>
        <dbReference type="PIRSR" id="PIRSR602129-50"/>
    </source>
</evidence>
<dbReference type="Proteomes" id="UP001220961">
    <property type="component" value="Chromosome 5"/>
</dbReference>
<organism evidence="8 9">
    <name type="scientific">Malassezia caprae</name>
    <dbReference type="NCBI Taxonomy" id="1381934"/>
    <lineage>
        <taxon>Eukaryota</taxon>
        <taxon>Fungi</taxon>
        <taxon>Dikarya</taxon>
        <taxon>Basidiomycota</taxon>
        <taxon>Ustilaginomycotina</taxon>
        <taxon>Malasseziomycetes</taxon>
        <taxon>Malasseziales</taxon>
        <taxon>Malasseziaceae</taxon>
        <taxon>Malassezia</taxon>
    </lineage>
</organism>
<evidence type="ECO:0000256" key="5">
    <source>
        <dbReference type="ARBA" id="ARBA00023239"/>
    </source>
</evidence>
<dbReference type="InterPro" id="IPR002129">
    <property type="entry name" value="PyrdxlP-dep_de-COase"/>
</dbReference>
<comment type="similarity">
    <text evidence="2 7">Belongs to the group II decarboxylase family.</text>
</comment>
<evidence type="ECO:0000313" key="9">
    <source>
        <dbReference type="Proteomes" id="UP001220961"/>
    </source>
</evidence>